<dbReference type="eggNOG" id="KOG1183">
    <property type="taxonomic scope" value="Eukaryota"/>
</dbReference>
<dbReference type="STRING" id="45351.A7S142"/>
<dbReference type="GO" id="GO:0016020">
    <property type="term" value="C:membrane"/>
    <property type="evidence" value="ECO:0007669"/>
    <property type="project" value="InterPro"/>
</dbReference>
<feature type="transmembrane region" description="Helical" evidence="1">
    <location>
        <begin position="119"/>
        <end position="145"/>
    </location>
</feature>
<keyword evidence="3" id="KW-1185">Reference proteome</keyword>
<proteinExistence type="predicted"/>
<dbReference type="PANTHER" id="PTHR21329:SF3">
    <property type="entry name" value="PHOSPHATIDYLINOSITOL N-ACETYLGLUCOSAMINYLTRANSFERASE SUBUNIT Q"/>
    <property type="match status" value="1"/>
</dbReference>
<name>A7S142_NEMVE</name>
<feature type="transmembrane region" description="Helical" evidence="1">
    <location>
        <begin position="6"/>
        <end position="24"/>
    </location>
</feature>
<evidence type="ECO:0000313" key="3">
    <source>
        <dbReference type="Proteomes" id="UP000001593"/>
    </source>
</evidence>
<gene>
    <name evidence="2" type="ORF">NEMVEDRAFT_v1g100386</name>
</gene>
<sequence length="305" mass="34926">NFLLGVMMDIFLGLVFVYFLTSSGRIKHFTVALQENSEQIVHLLSELLYWMTGVPAGLKLNTQLADFLRKFFLYHIYLWQNYLQAIQPHLQAFLWICVLLGCLGLTFLISLASDVFSVLTIHIYCFYVYAARLYSLQVYGMVSLARLFTGKKHNILHERIDSLPHDVDRLFAGTLIFTILFFLLPTTTLFYVVFTSLRLLVLLIKAVLEGLKYTCNKLPMFALILLIFKPSMLPGGIKLDLISVPQHTSSLYLKLHNKPLALTELFAWSLGEESNPDRGDTPGGWGILFTKLLKGHLIYPWIKRD</sequence>
<evidence type="ECO:0000313" key="2">
    <source>
        <dbReference type="EMBL" id="EDO42573.1"/>
    </source>
</evidence>
<feature type="transmembrane region" description="Helical" evidence="1">
    <location>
        <begin position="166"/>
        <end position="184"/>
    </location>
</feature>
<dbReference type="OMA" id="VINHESS"/>
<dbReference type="HOGENOM" id="CLU_065637_0_0_1"/>
<dbReference type="EMBL" id="DS469563">
    <property type="protein sequence ID" value="EDO42573.1"/>
    <property type="molecule type" value="Genomic_DNA"/>
</dbReference>
<keyword evidence="1" id="KW-1133">Transmembrane helix</keyword>
<accession>A7S142</accession>
<dbReference type="Pfam" id="PF05024">
    <property type="entry name" value="Gpi1"/>
    <property type="match status" value="1"/>
</dbReference>
<protein>
    <recommendedName>
        <fullName evidence="4">Phosphatidylinositol N-acetylglucosaminyltransferase subunit Q</fullName>
    </recommendedName>
</protein>
<organism evidence="2 3">
    <name type="scientific">Nematostella vectensis</name>
    <name type="common">Starlet sea anemone</name>
    <dbReference type="NCBI Taxonomy" id="45351"/>
    <lineage>
        <taxon>Eukaryota</taxon>
        <taxon>Metazoa</taxon>
        <taxon>Cnidaria</taxon>
        <taxon>Anthozoa</taxon>
        <taxon>Hexacorallia</taxon>
        <taxon>Actiniaria</taxon>
        <taxon>Edwardsiidae</taxon>
        <taxon>Nematostella</taxon>
    </lineage>
</organism>
<dbReference type="AlphaFoldDB" id="A7S142"/>
<dbReference type="Proteomes" id="UP000001593">
    <property type="component" value="Unassembled WGS sequence"/>
</dbReference>
<dbReference type="InParanoid" id="A7S142"/>
<feature type="transmembrane region" description="Helical" evidence="1">
    <location>
        <begin position="92"/>
        <end position="113"/>
    </location>
</feature>
<dbReference type="PhylomeDB" id="A7S142"/>
<evidence type="ECO:0000256" key="1">
    <source>
        <dbReference type="SAM" id="Phobius"/>
    </source>
</evidence>
<keyword evidence="1" id="KW-0812">Transmembrane</keyword>
<feature type="non-terminal residue" evidence="2">
    <location>
        <position position="305"/>
    </location>
</feature>
<dbReference type="InterPro" id="IPR007720">
    <property type="entry name" value="PigQ/GPI1"/>
</dbReference>
<dbReference type="GO" id="GO:0006506">
    <property type="term" value="P:GPI anchor biosynthetic process"/>
    <property type="evidence" value="ECO:0007669"/>
    <property type="project" value="InterPro"/>
</dbReference>
<dbReference type="PANTHER" id="PTHR21329">
    <property type="entry name" value="PHOSPHATIDYLINOSITOL N-ACETYLGLUCOSAMINYLTRANSFERASE SUBUNIT Q-RELATED"/>
    <property type="match status" value="1"/>
</dbReference>
<reference evidence="2 3" key="1">
    <citation type="journal article" date="2007" name="Science">
        <title>Sea anemone genome reveals ancestral eumetazoan gene repertoire and genomic organization.</title>
        <authorList>
            <person name="Putnam N.H."/>
            <person name="Srivastava M."/>
            <person name="Hellsten U."/>
            <person name="Dirks B."/>
            <person name="Chapman J."/>
            <person name="Salamov A."/>
            <person name="Terry A."/>
            <person name="Shapiro H."/>
            <person name="Lindquist E."/>
            <person name="Kapitonov V.V."/>
            <person name="Jurka J."/>
            <person name="Genikhovich G."/>
            <person name="Grigoriev I.V."/>
            <person name="Lucas S.M."/>
            <person name="Steele R.E."/>
            <person name="Finnerty J.R."/>
            <person name="Technau U."/>
            <person name="Martindale M.Q."/>
            <person name="Rokhsar D.S."/>
        </authorList>
    </citation>
    <scope>NUCLEOTIDE SEQUENCE [LARGE SCALE GENOMIC DNA]</scope>
    <source>
        <strain evidence="3">CH2 X CH6</strain>
    </source>
</reference>
<keyword evidence="1" id="KW-0472">Membrane</keyword>
<evidence type="ECO:0008006" key="4">
    <source>
        <dbReference type="Google" id="ProtNLM"/>
    </source>
</evidence>